<proteinExistence type="predicted"/>
<dbReference type="InterPro" id="IPR050796">
    <property type="entry name" value="SCF_F-box_component"/>
</dbReference>
<dbReference type="PANTHER" id="PTHR31672:SF10">
    <property type="entry name" value="F-BOX DOMAIN-CONTAINING PROTEIN"/>
    <property type="match status" value="1"/>
</dbReference>
<feature type="domain" description="F-box" evidence="1">
    <location>
        <begin position="1"/>
        <end position="45"/>
    </location>
</feature>
<dbReference type="InterPro" id="IPR036047">
    <property type="entry name" value="F-box-like_dom_sf"/>
</dbReference>
<dbReference type="InterPro" id="IPR001810">
    <property type="entry name" value="F-box_dom"/>
</dbReference>
<evidence type="ECO:0000313" key="2">
    <source>
        <dbReference type="EMBL" id="CAH1447906.1"/>
    </source>
</evidence>
<dbReference type="SUPFAM" id="SSF50965">
    <property type="entry name" value="Galactose oxidase, central domain"/>
    <property type="match status" value="1"/>
</dbReference>
<dbReference type="SMART" id="SM00256">
    <property type="entry name" value="FBOX"/>
    <property type="match status" value="1"/>
</dbReference>
<dbReference type="PANTHER" id="PTHR31672">
    <property type="entry name" value="BNACNNG10540D PROTEIN"/>
    <property type="match status" value="1"/>
</dbReference>
<accession>A0AAU9PDQ4</accession>
<dbReference type="Pfam" id="PF08268">
    <property type="entry name" value="FBA_3"/>
    <property type="match status" value="1"/>
</dbReference>
<organism evidence="2 3">
    <name type="scientific">Lactuca virosa</name>
    <dbReference type="NCBI Taxonomy" id="75947"/>
    <lineage>
        <taxon>Eukaryota</taxon>
        <taxon>Viridiplantae</taxon>
        <taxon>Streptophyta</taxon>
        <taxon>Embryophyta</taxon>
        <taxon>Tracheophyta</taxon>
        <taxon>Spermatophyta</taxon>
        <taxon>Magnoliopsida</taxon>
        <taxon>eudicotyledons</taxon>
        <taxon>Gunneridae</taxon>
        <taxon>Pentapetalae</taxon>
        <taxon>asterids</taxon>
        <taxon>campanulids</taxon>
        <taxon>Asterales</taxon>
        <taxon>Asteraceae</taxon>
        <taxon>Cichorioideae</taxon>
        <taxon>Cichorieae</taxon>
        <taxon>Lactucinae</taxon>
        <taxon>Lactuca</taxon>
    </lineage>
</organism>
<evidence type="ECO:0000259" key="1">
    <source>
        <dbReference type="PROSITE" id="PS50181"/>
    </source>
</evidence>
<sequence>MSDHIPFHIQEEIMKRLLVKSLVQFRSVSKTWKSLIDSSDFIAAHSLHCHTQPHHLLVSYEYQPIDEDYVLFSKCYIDDDNFPQPMSVPTLPQSIKQLFLPRVIGSSRGLLCLYGSDPDSKAGMAVIWNPSIRKSIVVADVPREPFFVDVLGEPSFGFGVCPVTSDPKIVVITQFCEYMVYTLSSGKWTSLSKNLPTIRIGLSFSAVVTGGFLYWSARSEDHKLITSFDVTNESFEVIDHPDSIAHYCLSKLGESLALLQYGEAYNFSTVWIMEHHGSQRSFTKLFTIKTPHESIVGFSKNGIPIMQVTDDDDEHLPKLVVYEPHSEHNNVLEICPPVNFYFVDSYMETLFLLGWSDCSSY</sequence>
<dbReference type="InterPro" id="IPR011043">
    <property type="entry name" value="Gal_Oxase/kelch_b-propeller"/>
</dbReference>
<dbReference type="SUPFAM" id="SSF81383">
    <property type="entry name" value="F-box domain"/>
    <property type="match status" value="1"/>
</dbReference>
<dbReference type="EMBL" id="CAKMRJ010005634">
    <property type="protein sequence ID" value="CAH1447906.1"/>
    <property type="molecule type" value="Genomic_DNA"/>
</dbReference>
<reference evidence="2 3" key="1">
    <citation type="submission" date="2022-01" db="EMBL/GenBank/DDBJ databases">
        <authorList>
            <person name="Xiong W."/>
            <person name="Schranz E."/>
        </authorList>
    </citation>
    <scope>NUCLEOTIDE SEQUENCE [LARGE SCALE GENOMIC DNA]</scope>
</reference>
<dbReference type="Proteomes" id="UP001157418">
    <property type="component" value="Unassembled WGS sequence"/>
</dbReference>
<dbReference type="InterPro" id="IPR017451">
    <property type="entry name" value="F-box-assoc_interact_dom"/>
</dbReference>
<dbReference type="AlphaFoldDB" id="A0AAU9PDQ4"/>
<gene>
    <name evidence="2" type="ORF">LVIROSA_LOCUS33480</name>
</gene>
<dbReference type="NCBIfam" id="TIGR01640">
    <property type="entry name" value="F_box_assoc_1"/>
    <property type="match status" value="1"/>
</dbReference>
<name>A0AAU9PDQ4_9ASTR</name>
<dbReference type="InterPro" id="IPR013187">
    <property type="entry name" value="F-box-assoc_dom_typ3"/>
</dbReference>
<protein>
    <recommendedName>
        <fullName evidence="1">F-box domain-containing protein</fullName>
    </recommendedName>
</protein>
<dbReference type="PROSITE" id="PS50181">
    <property type="entry name" value="FBOX"/>
    <property type="match status" value="1"/>
</dbReference>
<dbReference type="Pfam" id="PF00646">
    <property type="entry name" value="F-box"/>
    <property type="match status" value="1"/>
</dbReference>
<keyword evidence="3" id="KW-1185">Reference proteome</keyword>
<evidence type="ECO:0000313" key="3">
    <source>
        <dbReference type="Proteomes" id="UP001157418"/>
    </source>
</evidence>
<comment type="caution">
    <text evidence="2">The sequence shown here is derived from an EMBL/GenBank/DDBJ whole genome shotgun (WGS) entry which is preliminary data.</text>
</comment>